<reference evidence="3" key="2">
    <citation type="submission" date="2021-08" db="EMBL/GenBank/DDBJ databases">
        <authorList>
            <person name="Tani A."/>
            <person name="Ola A."/>
            <person name="Ogura Y."/>
            <person name="Katsura K."/>
            <person name="Hayashi T."/>
        </authorList>
    </citation>
    <scope>NUCLEOTIDE SEQUENCE</scope>
    <source>
        <strain evidence="3">LMG 23639</strain>
    </source>
</reference>
<dbReference type="Gene3D" id="3.30.1200.10">
    <property type="entry name" value="YggU-like"/>
    <property type="match status" value="1"/>
</dbReference>
<dbReference type="PANTHER" id="PTHR13420">
    <property type="entry name" value="UPF0235 PROTEIN C15ORF40"/>
    <property type="match status" value="1"/>
</dbReference>
<organism evidence="3 4">
    <name type="scientific">Methylobacterium jeotgali</name>
    <dbReference type="NCBI Taxonomy" id="381630"/>
    <lineage>
        <taxon>Bacteria</taxon>
        <taxon>Pseudomonadati</taxon>
        <taxon>Pseudomonadota</taxon>
        <taxon>Alphaproteobacteria</taxon>
        <taxon>Hyphomicrobiales</taxon>
        <taxon>Methylobacteriaceae</taxon>
        <taxon>Methylobacterium</taxon>
    </lineage>
</organism>
<dbReference type="SUPFAM" id="SSF69786">
    <property type="entry name" value="YggU-like"/>
    <property type="match status" value="1"/>
</dbReference>
<dbReference type="PANTHER" id="PTHR13420:SF7">
    <property type="entry name" value="UPF0235 PROTEIN C15ORF40"/>
    <property type="match status" value="1"/>
</dbReference>
<reference evidence="3" key="1">
    <citation type="journal article" date="2021" name="Front. Microbiol.">
        <title>Comprehensive Comparative Genomics and Phenotyping of Methylobacterium Species.</title>
        <authorList>
            <person name="Alessa O."/>
            <person name="Ogura Y."/>
            <person name="Fujitani Y."/>
            <person name="Takami H."/>
            <person name="Hayashi T."/>
            <person name="Sahin N."/>
            <person name="Tani A."/>
        </authorList>
    </citation>
    <scope>NUCLEOTIDE SEQUENCE</scope>
    <source>
        <strain evidence="3">LMG 23639</strain>
    </source>
</reference>
<dbReference type="EMBL" id="BPQR01000089">
    <property type="protein sequence ID" value="GJE08783.1"/>
    <property type="molecule type" value="Genomic_DNA"/>
</dbReference>
<dbReference type="Pfam" id="PF02594">
    <property type="entry name" value="DUF167"/>
    <property type="match status" value="1"/>
</dbReference>
<dbReference type="InterPro" id="IPR003746">
    <property type="entry name" value="DUF167"/>
</dbReference>
<evidence type="ECO:0000256" key="1">
    <source>
        <dbReference type="ARBA" id="ARBA00010364"/>
    </source>
</evidence>
<proteinExistence type="inferred from homology"/>
<gene>
    <name evidence="3" type="ORF">AOPFMNJM_4129</name>
</gene>
<evidence type="ECO:0000313" key="4">
    <source>
        <dbReference type="Proteomes" id="UP001055102"/>
    </source>
</evidence>
<comment type="caution">
    <text evidence="3">The sequence shown here is derived from an EMBL/GenBank/DDBJ whole genome shotgun (WGS) entry which is preliminary data.</text>
</comment>
<sequence>MSESPALPWSALPEGLRIAVRLTPRGGRDAVEGIAAGADGRPVLAVRVSAPPVEGAANAALLAVLAKALGVPRARIGFVSGETARLKVLRVEGDGPALAARLASLCESGAGRRPVRKRSP</sequence>
<name>A0ABQ4T3J9_9HYPH</name>
<comment type="similarity">
    <text evidence="1 2">Belongs to the UPF0235 family.</text>
</comment>
<dbReference type="SMART" id="SM01152">
    <property type="entry name" value="DUF167"/>
    <property type="match status" value="1"/>
</dbReference>
<keyword evidence="4" id="KW-1185">Reference proteome</keyword>
<dbReference type="NCBIfam" id="NF002348">
    <property type="entry name" value="PRK01310.1"/>
    <property type="match status" value="1"/>
</dbReference>
<dbReference type="RefSeq" id="WP_238278774.1">
    <property type="nucleotide sequence ID" value="NZ_BPQR01000089.1"/>
</dbReference>
<dbReference type="NCBIfam" id="TIGR00251">
    <property type="entry name" value="DUF167 family protein"/>
    <property type="match status" value="1"/>
</dbReference>
<dbReference type="HAMAP" id="MF_00634">
    <property type="entry name" value="UPF0235"/>
    <property type="match status" value="1"/>
</dbReference>
<evidence type="ECO:0000313" key="3">
    <source>
        <dbReference type="EMBL" id="GJE08783.1"/>
    </source>
</evidence>
<protein>
    <recommendedName>
        <fullName evidence="2">UPF0235 protein AOPFMNJM_4129</fullName>
    </recommendedName>
</protein>
<accession>A0ABQ4T3J9</accession>
<evidence type="ECO:0000256" key="2">
    <source>
        <dbReference type="HAMAP-Rule" id="MF_00634"/>
    </source>
</evidence>
<dbReference type="InterPro" id="IPR036591">
    <property type="entry name" value="YggU-like_sf"/>
</dbReference>
<dbReference type="Proteomes" id="UP001055102">
    <property type="component" value="Unassembled WGS sequence"/>
</dbReference>